<dbReference type="InterPro" id="IPR010982">
    <property type="entry name" value="Lambda_DNA-bd_dom_sf"/>
</dbReference>
<sequence>MDKKEITIYDIAQEAGVSPATVSRVLTKNAAVSPAKREAVEGLIRKYKFRPNAMARSLSDTKTKILGLLVADIRNPYYAALSVACEEAANQQGYTVMLCNALSDNRLEDSNLEKMYEQRVDAVIQIGCRADDLVSDSAYAAHVNRISRTIPFITTGKLDGTDCYRLNIDDVASMRMIFEYLTSLGHRRIALLGGQKKIQSTYDKWQQYIYLMGKYELTFHEAYLQEGDYSEKAGYRCMLELLELKKPPTAVIAVNDFTAVGALKAAAEKGVQVPRDISIISFDNTFLSEISTPKLTSVDYNYAAFGQRLIEIAVKAIQNQKIPKEQLVTPTLVIRDSCTQAQER</sequence>
<dbReference type="PANTHER" id="PTHR30146:SF109">
    <property type="entry name" value="HTH-TYPE TRANSCRIPTIONAL REGULATOR GALS"/>
    <property type="match status" value="1"/>
</dbReference>
<dbReference type="SMART" id="SM00354">
    <property type="entry name" value="HTH_LACI"/>
    <property type="match status" value="1"/>
</dbReference>
<dbReference type="SUPFAM" id="SSF53822">
    <property type="entry name" value="Periplasmic binding protein-like I"/>
    <property type="match status" value="1"/>
</dbReference>
<evidence type="ECO:0000313" key="6">
    <source>
        <dbReference type="Proteomes" id="UP001300604"/>
    </source>
</evidence>
<evidence type="ECO:0000256" key="2">
    <source>
        <dbReference type="ARBA" id="ARBA00023125"/>
    </source>
</evidence>
<dbReference type="PROSITE" id="PS00356">
    <property type="entry name" value="HTH_LACI_1"/>
    <property type="match status" value="1"/>
</dbReference>
<dbReference type="RefSeq" id="WP_275844113.1">
    <property type="nucleotide sequence ID" value="NZ_CP135996.1"/>
</dbReference>
<dbReference type="AlphaFoldDB" id="A0AA97DAH8"/>
<dbReference type="Pfam" id="PF00356">
    <property type="entry name" value="LacI"/>
    <property type="match status" value="1"/>
</dbReference>
<protein>
    <submittedName>
        <fullName evidence="5">LacI family DNA-binding transcriptional regulator</fullName>
    </submittedName>
</protein>
<accession>A0AA97DAH8</accession>
<keyword evidence="1" id="KW-0805">Transcription regulation</keyword>
<evidence type="ECO:0000256" key="1">
    <source>
        <dbReference type="ARBA" id="ARBA00023015"/>
    </source>
</evidence>
<dbReference type="PRINTS" id="PR00036">
    <property type="entry name" value="HTHLACI"/>
</dbReference>
<feature type="domain" description="HTH lacI-type" evidence="4">
    <location>
        <begin position="6"/>
        <end position="60"/>
    </location>
</feature>
<reference evidence="5 6" key="2">
    <citation type="submission" date="2024-06" db="EMBL/GenBank/DDBJ databases">
        <title>Caproicibacterium argilliputei sp. nov, a novel caproic acid producing anaerobic bacterium isolated from pit mud.</title>
        <authorList>
            <person name="Xia S."/>
        </authorList>
    </citation>
    <scope>NUCLEOTIDE SEQUENCE [LARGE SCALE GENOMIC DNA]</scope>
    <source>
        <strain evidence="5 6">ZCY20-5</strain>
    </source>
</reference>
<dbReference type="Gene3D" id="3.40.50.2300">
    <property type="match status" value="2"/>
</dbReference>
<keyword evidence="6" id="KW-1185">Reference proteome</keyword>
<name>A0AA97DAH8_9FIRM</name>
<proteinExistence type="predicted"/>
<reference evidence="6" key="3">
    <citation type="submission" date="2024-06" db="EMBL/GenBank/DDBJ databases">
        <authorList>
            <person name="Zeng C."/>
        </authorList>
    </citation>
    <scope>NUCLEOTIDE SEQUENCE [LARGE SCALE GENOMIC DNA]</scope>
    <source>
        <strain evidence="6">ZCY20-5</strain>
    </source>
</reference>
<keyword evidence="2 5" id="KW-0238">DNA-binding</keyword>
<dbReference type="Proteomes" id="UP001300604">
    <property type="component" value="Chromosome"/>
</dbReference>
<gene>
    <name evidence="5" type="ORF">PXC00_12770</name>
</gene>
<dbReference type="Gene3D" id="1.10.260.40">
    <property type="entry name" value="lambda repressor-like DNA-binding domains"/>
    <property type="match status" value="1"/>
</dbReference>
<reference evidence="6" key="1">
    <citation type="submission" date="2024-06" db="EMBL/GenBank/DDBJ databases">
        <title>Caproicibacterium argilliputei sp. nov, a novel caproic acid producing anaerobic bacterium isolated from pit mud.</title>
        <authorList>
            <person name="Zeng C."/>
        </authorList>
    </citation>
    <scope>NUCLEOTIDE SEQUENCE [LARGE SCALE GENOMIC DNA]</scope>
    <source>
        <strain evidence="6">ZCY20-5</strain>
    </source>
</reference>
<dbReference type="CDD" id="cd06267">
    <property type="entry name" value="PBP1_LacI_sugar_binding-like"/>
    <property type="match status" value="1"/>
</dbReference>
<evidence type="ECO:0000259" key="4">
    <source>
        <dbReference type="PROSITE" id="PS50932"/>
    </source>
</evidence>
<dbReference type="KEGG" id="carl:PXC00_12770"/>
<dbReference type="CDD" id="cd01392">
    <property type="entry name" value="HTH_LacI"/>
    <property type="match status" value="1"/>
</dbReference>
<dbReference type="GO" id="GO:0000976">
    <property type="term" value="F:transcription cis-regulatory region binding"/>
    <property type="evidence" value="ECO:0007669"/>
    <property type="project" value="TreeGrafter"/>
</dbReference>
<dbReference type="InterPro" id="IPR028082">
    <property type="entry name" value="Peripla_BP_I"/>
</dbReference>
<dbReference type="EMBL" id="CP135996">
    <property type="protein sequence ID" value="WOC32050.1"/>
    <property type="molecule type" value="Genomic_DNA"/>
</dbReference>
<dbReference type="PROSITE" id="PS50932">
    <property type="entry name" value="HTH_LACI_2"/>
    <property type="match status" value="1"/>
</dbReference>
<dbReference type="GO" id="GO:0003700">
    <property type="term" value="F:DNA-binding transcription factor activity"/>
    <property type="evidence" value="ECO:0007669"/>
    <property type="project" value="TreeGrafter"/>
</dbReference>
<dbReference type="PANTHER" id="PTHR30146">
    <property type="entry name" value="LACI-RELATED TRANSCRIPTIONAL REPRESSOR"/>
    <property type="match status" value="1"/>
</dbReference>
<organism evidence="5 6">
    <name type="scientific">Caproicibacterium argilliputei</name>
    <dbReference type="NCBI Taxonomy" id="3030016"/>
    <lineage>
        <taxon>Bacteria</taxon>
        <taxon>Bacillati</taxon>
        <taxon>Bacillota</taxon>
        <taxon>Clostridia</taxon>
        <taxon>Eubacteriales</taxon>
        <taxon>Oscillospiraceae</taxon>
        <taxon>Caproicibacterium</taxon>
    </lineage>
</organism>
<dbReference type="Pfam" id="PF13377">
    <property type="entry name" value="Peripla_BP_3"/>
    <property type="match status" value="1"/>
</dbReference>
<dbReference type="SUPFAM" id="SSF47413">
    <property type="entry name" value="lambda repressor-like DNA-binding domains"/>
    <property type="match status" value="1"/>
</dbReference>
<evidence type="ECO:0000256" key="3">
    <source>
        <dbReference type="ARBA" id="ARBA00023163"/>
    </source>
</evidence>
<dbReference type="InterPro" id="IPR046335">
    <property type="entry name" value="LacI/GalR-like_sensor"/>
</dbReference>
<dbReference type="InterPro" id="IPR000843">
    <property type="entry name" value="HTH_LacI"/>
</dbReference>
<keyword evidence="3" id="KW-0804">Transcription</keyword>
<evidence type="ECO:0000313" key="5">
    <source>
        <dbReference type="EMBL" id="WOC32050.1"/>
    </source>
</evidence>